<accession>A0ABS5NL32</accession>
<gene>
    <name evidence="1" type="ORF">KFZ73_27690</name>
</gene>
<dbReference type="Proteomes" id="UP000676853">
    <property type="component" value="Unassembled WGS sequence"/>
</dbReference>
<evidence type="ECO:0000313" key="2">
    <source>
        <dbReference type="Proteomes" id="UP000676853"/>
    </source>
</evidence>
<feature type="non-terminal residue" evidence="1">
    <location>
        <position position="90"/>
    </location>
</feature>
<keyword evidence="1" id="KW-0547">Nucleotide-binding</keyword>
<dbReference type="EMBL" id="JAGXOE010000756">
    <property type="protein sequence ID" value="MBS4105004.1"/>
    <property type="molecule type" value="Genomic_DNA"/>
</dbReference>
<sequence length="90" mass="9681">RLALRQVCDGLEPQAKTTETTLACPEAEAGLIVMADPVHVRRILRRLVANALHHSQPGATVRMTAARLGDRVTVDVHDPARSPDAATARP</sequence>
<reference evidence="1 2" key="1">
    <citation type="submission" date="2021-04" db="EMBL/GenBank/DDBJ databases">
        <title>Whole genome sequence analysis of a thiophenic sulfur metabolizing bacteria.</title>
        <authorList>
            <person name="Akhtar N."/>
            <person name="Akram J."/>
            <person name="Aslam A."/>
        </authorList>
    </citation>
    <scope>NUCLEOTIDE SEQUENCE [LARGE SCALE GENOMIC DNA]</scope>
    <source>
        <strain evidence="1 2">3OW</strain>
    </source>
</reference>
<proteinExistence type="predicted"/>
<keyword evidence="2" id="KW-1185">Reference proteome</keyword>
<name>A0ABS5NL32_TSUPA</name>
<feature type="non-terminal residue" evidence="1">
    <location>
        <position position="1"/>
    </location>
</feature>
<dbReference type="Gene3D" id="3.30.565.10">
    <property type="entry name" value="Histidine kinase-like ATPase, C-terminal domain"/>
    <property type="match status" value="1"/>
</dbReference>
<comment type="caution">
    <text evidence="1">The sequence shown here is derived from an EMBL/GenBank/DDBJ whole genome shotgun (WGS) entry which is preliminary data.</text>
</comment>
<dbReference type="GO" id="GO:0005524">
    <property type="term" value="F:ATP binding"/>
    <property type="evidence" value="ECO:0007669"/>
    <property type="project" value="UniProtKB-KW"/>
</dbReference>
<keyword evidence="1" id="KW-0067">ATP-binding</keyword>
<dbReference type="InterPro" id="IPR036890">
    <property type="entry name" value="HATPase_C_sf"/>
</dbReference>
<protein>
    <submittedName>
        <fullName evidence="1">ATP-binding protein</fullName>
    </submittedName>
</protein>
<dbReference type="SUPFAM" id="SSF55874">
    <property type="entry name" value="ATPase domain of HSP90 chaperone/DNA topoisomerase II/histidine kinase"/>
    <property type="match status" value="1"/>
</dbReference>
<organism evidence="1 2">
    <name type="scientific">Tsukamurella paurometabola</name>
    <name type="common">Corynebacterium paurometabolum</name>
    <dbReference type="NCBI Taxonomy" id="2061"/>
    <lineage>
        <taxon>Bacteria</taxon>
        <taxon>Bacillati</taxon>
        <taxon>Actinomycetota</taxon>
        <taxon>Actinomycetes</taxon>
        <taxon>Mycobacteriales</taxon>
        <taxon>Tsukamurellaceae</taxon>
        <taxon>Tsukamurella</taxon>
    </lineage>
</organism>
<evidence type="ECO:0000313" key="1">
    <source>
        <dbReference type="EMBL" id="MBS4105004.1"/>
    </source>
</evidence>